<dbReference type="EMBL" id="KR029589">
    <property type="protein sequence ID" value="AKH47065.1"/>
    <property type="molecule type" value="Genomic_DNA"/>
</dbReference>
<reference evidence="1" key="2">
    <citation type="submission" date="2015-03" db="EMBL/GenBank/DDBJ databases">
        <authorList>
            <person name="Chow C.-E.T."/>
            <person name="Winget D.M."/>
            <person name="White R.A.III."/>
            <person name="Hallam S.J."/>
            <person name="Suttle C.A."/>
        </authorList>
    </citation>
    <scope>NUCLEOTIDE SEQUENCE</scope>
    <source>
        <strain evidence="1">Anoxic2_5</strain>
    </source>
</reference>
<organism evidence="1">
    <name type="scientific">uncultured marine virus</name>
    <dbReference type="NCBI Taxonomy" id="186617"/>
    <lineage>
        <taxon>Viruses</taxon>
        <taxon>environmental samples</taxon>
    </lineage>
</organism>
<protein>
    <submittedName>
        <fullName evidence="1">Uncharacterized protein</fullName>
    </submittedName>
</protein>
<evidence type="ECO:0000313" key="1">
    <source>
        <dbReference type="EMBL" id="AKH47065.1"/>
    </source>
</evidence>
<name>A0A0F7L559_9VIRU</name>
<accession>A0A0F7L559</accession>
<sequence>MMSSHSGRWANSTGAATGMAWFGALPSGRVRVSRISRRDLELQLGCVFARR</sequence>
<proteinExistence type="predicted"/>
<reference evidence="1" key="1">
    <citation type="journal article" date="2015" name="Front. Microbiol.">
        <title>Combining genomic sequencing methods to explore viral diversity and reveal potential virus-host interactions.</title>
        <authorList>
            <person name="Chow C.E."/>
            <person name="Winget D.M."/>
            <person name="White R.A.III."/>
            <person name="Hallam S.J."/>
            <person name="Suttle C.A."/>
        </authorList>
    </citation>
    <scope>NUCLEOTIDE SEQUENCE</scope>
    <source>
        <strain evidence="1">Anoxic2_5</strain>
    </source>
</reference>